<dbReference type="InterPro" id="IPR028973">
    <property type="entry name" value="PhnB-like"/>
</dbReference>
<reference evidence="2 3" key="1">
    <citation type="journal article" date="2008" name="Proc. Natl. Acad. Sci. U.S.A.">
        <title>Niche adaptation and genome expansion in the chlorophyll d-producing cyanobacterium Acaryochloris marina.</title>
        <authorList>
            <person name="Swingley W.D."/>
            <person name="Chen M."/>
            <person name="Cheung P.C."/>
            <person name="Conrad A.L."/>
            <person name="Dejesa L.C."/>
            <person name="Hao J."/>
            <person name="Honchak B.M."/>
            <person name="Karbach L.E."/>
            <person name="Kurdoglu A."/>
            <person name="Lahiri S."/>
            <person name="Mastrian S.D."/>
            <person name="Miyashita H."/>
            <person name="Page L."/>
            <person name="Ramakrishna P."/>
            <person name="Satoh S."/>
            <person name="Sattley W.M."/>
            <person name="Shimada Y."/>
            <person name="Taylor H.L."/>
            <person name="Tomo T."/>
            <person name="Tsuchiya T."/>
            <person name="Wang Z.T."/>
            <person name="Raymond J."/>
            <person name="Mimuro M."/>
            <person name="Blankenship R.E."/>
            <person name="Touchman J.W."/>
        </authorList>
    </citation>
    <scope>NUCLEOTIDE SEQUENCE [LARGE SCALE GENOMIC DNA]</scope>
    <source>
        <strain evidence="3">MBIC 11017</strain>
        <plasmid evidence="3">Plasmid pREB2</plasmid>
    </source>
</reference>
<dbReference type="SUPFAM" id="SSF54593">
    <property type="entry name" value="Glyoxalase/Bleomycin resistance protein/Dihydroxybiphenyl dioxygenase"/>
    <property type="match status" value="1"/>
</dbReference>
<dbReference type="InterPro" id="IPR029068">
    <property type="entry name" value="Glyas_Bleomycin-R_OHBP_Dase"/>
</dbReference>
<keyword evidence="2" id="KW-0560">Oxidoreductase</keyword>
<evidence type="ECO:0000259" key="1">
    <source>
        <dbReference type="Pfam" id="PF06983"/>
    </source>
</evidence>
<evidence type="ECO:0000313" key="3">
    <source>
        <dbReference type="Proteomes" id="UP000000268"/>
    </source>
</evidence>
<dbReference type="Pfam" id="PF06983">
    <property type="entry name" value="3-dmu-9_3-mt"/>
    <property type="match status" value="1"/>
</dbReference>
<evidence type="ECO:0000313" key="2">
    <source>
        <dbReference type="EMBL" id="ABW31794.1"/>
    </source>
</evidence>
<keyword evidence="2" id="KW-0223">Dioxygenase</keyword>
<dbReference type="AlphaFoldDB" id="A8ZM25"/>
<dbReference type="EMBL" id="CP000839">
    <property type="protein sequence ID" value="ABW31794.1"/>
    <property type="molecule type" value="Genomic_DNA"/>
</dbReference>
<name>A8ZM25_ACAM1</name>
<dbReference type="RefSeq" id="WP_012166946.1">
    <property type="nucleotide sequence ID" value="NC_009927.1"/>
</dbReference>
<feature type="domain" description="PhnB-like" evidence="1">
    <location>
        <begin position="3"/>
        <end position="130"/>
    </location>
</feature>
<keyword evidence="3" id="KW-1185">Reference proteome</keyword>
<keyword evidence="2" id="KW-0614">Plasmid</keyword>
<geneLocation type="plasmid" evidence="2 3">
    <name>pREB2</name>
</geneLocation>
<dbReference type="Proteomes" id="UP000000268">
    <property type="component" value="Plasmid pREB2"/>
</dbReference>
<dbReference type="Gene3D" id="3.10.180.10">
    <property type="entry name" value="2,3-Dihydroxybiphenyl 1,2-Dioxygenase, domain 1"/>
    <property type="match status" value="1"/>
</dbReference>
<organism evidence="2 3">
    <name type="scientific">Acaryochloris marina (strain MBIC 11017)</name>
    <dbReference type="NCBI Taxonomy" id="329726"/>
    <lineage>
        <taxon>Bacteria</taxon>
        <taxon>Bacillati</taxon>
        <taxon>Cyanobacteriota</taxon>
        <taxon>Cyanophyceae</taxon>
        <taxon>Acaryochloridales</taxon>
        <taxon>Acaryochloridaceae</taxon>
        <taxon>Acaryochloris</taxon>
    </lineage>
</organism>
<dbReference type="KEGG" id="amr:AM1_B0068"/>
<sequence>MQLNPYLFFNGQCQSAFQFYEQCLGGKVETIMPYEGSPMEDQVPPEWRNKVMHAELTVNNRVLMGSDGMPGEYEVPKGFSVSLNMDDPAKAEQIFQALAENGTVSMPIQETFWAIRFGMVTDQFSIPWLINCDKPA</sequence>
<gene>
    <name evidence="2" type="ordered locus">AM1_B0068</name>
</gene>
<dbReference type="GO" id="GO:0003868">
    <property type="term" value="F:4-hydroxyphenylpyruvate dioxygenase activity"/>
    <property type="evidence" value="ECO:0007669"/>
    <property type="project" value="UniProtKB-EC"/>
</dbReference>
<accession>A8ZM25</accession>
<dbReference type="GO" id="GO:0018583">
    <property type="term" value="F:biphenyl-2,3-diol 1,2-dioxygenase activity"/>
    <property type="evidence" value="ECO:0007669"/>
    <property type="project" value="UniProtKB-EC"/>
</dbReference>
<dbReference type="OrthoDB" id="9795306at2"/>
<dbReference type="PANTHER" id="PTHR33990">
    <property type="entry name" value="PROTEIN YJDN-RELATED"/>
    <property type="match status" value="1"/>
</dbReference>
<proteinExistence type="predicted"/>
<protein>
    <submittedName>
        <fullName evidence="2">Glyoxalase/bleomycin resistance protein/dioxygenase</fullName>
        <ecNumber evidence="2">1.13.11.27</ecNumber>
        <ecNumber evidence="2">1.13.11.39</ecNumber>
    </submittedName>
</protein>
<dbReference type="PANTHER" id="PTHR33990:SF1">
    <property type="entry name" value="PROTEIN YJDN"/>
    <property type="match status" value="1"/>
</dbReference>
<dbReference type="CDD" id="cd06588">
    <property type="entry name" value="PhnB_like"/>
    <property type="match status" value="1"/>
</dbReference>
<dbReference type="EC" id="1.13.11.39" evidence="2"/>
<dbReference type="EC" id="1.13.11.27" evidence="2"/>
<dbReference type="HOGENOM" id="CLU_046006_17_1_3"/>